<sequence length="136" mass="15291">MNTGYLLINISKQLRYHLNQALISNGITIQQWAVLQQLSSEKEAAAAELAAALDMDKPTISGIIKRLVKKEYLIKKDNPRDSRSYILLLTKSGEAKALEGRQISDELLTDHLSMLTAEEQQTLNVLLSKINQNKKE</sequence>
<dbReference type="RefSeq" id="WP_209556535.1">
    <property type="nucleotide sequence ID" value="NZ_JAEDXU010000002.1"/>
</dbReference>
<evidence type="ECO:0000313" key="3">
    <source>
        <dbReference type="Proteomes" id="UP000673375"/>
    </source>
</evidence>
<feature type="domain" description="HTH marR-type" evidence="1">
    <location>
        <begin position="1"/>
        <end position="132"/>
    </location>
</feature>
<dbReference type="PANTHER" id="PTHR33164">
    <property type="entry name" value="TRANSCRIPTIONAL REGULATOR, MARR FAMILY"/>
    <property type="match status" value="1"/>
</dbReference>
<proteinExistence type="predicted"/>
<dbReference type="EMBL" id="JAEDXU010000002">
    <property type="protein sequence ID" value="MBP1045748.1"/>
    <property type="molecule type" value="Genomic_DNA"/>
</dbReference>
<dbReference type="Proteomes" id="UP000673375">
    <property type="component" value="Unassembled WGS sequence"/>
</dbReference>
<dbReference type="SMART" id="SM00347">
    <property type="entry name" value="HTH_MARR"/>
    <property type="match status" value="1"/>
</dbReference>
<dbReference type="InterPro" id="IPR036388">
    <property type="entry name" value="WH-like_DNA-bd_sf"/>
</dbReference>
<protein>
    <submittedName>
        <fullName evidence="2">MarR family transcriptional regulator</fullName>
    </submittedName>
</protein>
<accession>A0ABS4CH26</accession>
<keyword evidence="3" id="KW-1185">Reference proteome</keyword>
<dbReference type="Pfam" id="PF12802">
    <property type="entry name" value="MarR_2"/>
    <property type="match status" value="1"/>
</dbReference>
<name>A0ABS4CH26_9ENTE</name>
<dbReference type="PANTHER" id="PTHR33164:SF43">
    <property type="entry name" value="HTH-TYPE TRANSCRIPTIONAL REPRESSOR YETL"/>
    <property type="match status" value="1"/>
</dbReference>
<dbReference type="InterPro" id="IPR039422">
    <property type="entry name" value="MarR/SlyA-like"/>
</dbReference>
<dbReference type="SUPFAM" id="SSF46785">
    <property type="entry name" value="Winged helix' DNA-binding domain"/>
    <property type="match status" value="1"/>
</dbReference>
<organism evidence="2 3">
    <name type="scientific">Enterococcus larvae</name>
    <dbReference type="NCBI Taxonomy" id="2794352"/>
    <lineage>
        <taxon>Bacteria</taxon>
        <taxon>Bacillati</taxon>
        <taxon>Bacillota</taxon>
        <taxon>Bacilli</taxon>
        <taxon>Lactobacillales</taxon>
        <taxon>Enterococcaceae</taxon>
        <taxon>Enterococcus</taxon>
    </lineage>
</organism>
<evidence type="ECO:0000259" key="1">
    <source>
        <dbReference type="PROSITE" id="PS50995"/>
    </source>
</evidence>
<dbReference type="InterPro" id="IPR000835">
    <property type="entry name" value="HTH_MarR-typ"/>
</dbReference>
<dbReference type="InterPro" id="IPR036390">
    <property type="entry name" value="WH_DNA-bd_sf"/>
</dbReference>
<comment type="caution">
    <text evidence="2">The sequence shown here is derived from an EMBL/GenBank/DDBJ whole genome shotgun (WGS) entry which is preliminary data.</text>
</comment>
<gene>
    <name evidence="2" type="ORF">I6N96_05610</name>
</gene>
<evidence type="ECO:0000313" key="2">
    <source>
        <dbReference type="EMBL" id="MBP1045748.1"/>
    </source>
</evidence>
<dbReference type="PRINTS" id="PR00598">
    <property type="entry name" value="HTHMARR"/>
</dbReference>
<dbReference type="PROSITE" id="PS50995">
    <property type="entry name" value="HTH_MARR_2"/>
    <property type="match status" value="1"/>
</dbReference>
<dbReference type="Gene3D" id="1.10.10.10">
    <property type="entry name" value="Winged helix-like DNA-binding domain superfamily/Winged helix DNA-binding domain"/>
    <property type="match status" value="1"/>
</dbReference>
<reference evidence="2 3" key="1">
    <citation type="submission" date="2020-12" db="EMBL/GenBank/DDBJ databases">
        <title>Vagococcus allomyrinae sp. nov. and Enterococcus lavae sp. nov., isolated from the larvae of Allomyrina dichotoma.</title>
        <authorList>
            <person name="Lee S.D."/>
        </authorList>
    </citation>
    <scope>NUCLEOTIDE SEQUENCE [LARGE SCALE GENOMIC DNA]</scope>
    <source>
        <strain evidence="2 3">BWM-S5</strain>
    </source>
</reference>